<evidence type="ECO:0000256" key="4">
    <source>
        <dbReference type="SAM" id="SignalP"/>
    </source>
</evidence>
<evidence type="ECO:0000256" key="3">
    <source>
        <dbReference type="SAM" id="MobiDB-lite"/>
    </source>
</evidence>
<feature type="region of interest" description="Disordered" evidence="3">
    <location>
        <begin position="119"/>
        <end position="155"/>
    </location>
</feature>
<organism evidence="6 7">
    <name type="scientific">Arenicella xantha</name>
    <dbReference type="NCBI Taxonomy" id="644221"/>
    <lineage>
        <taxon>Bacteria</taxon>
        <taxon>Pseudomonadati</taxon>
        <taxon>Pseudomonadota</taxon>
        <taxon>Gammaproteobacteria</taxon>
        <taxon>Arenicellales</taxon>
        <taxon>Arenicellaceae</taxon>
        <taxon>Arenicella</taxon>
    </lineage>
</organism>
<dbReference type="Proteomes" id="UP000253083">
    <property type="component" value="Unassembled WGS sequence"/>
</dbReference>
<dbReference type="InterPro" id="IPR001064">
    <property type="entry name" value="Beta/gamma_crystallin"/>
</dbReference>
<dbReference type="PROSITE" id="PS50915">
    <property type="entry name" value="CRYSTALLIN_BETA_GAMMA"/>
    <property type="match status" value="1"/>
</dbReference>
<dbReference type="AlphaFoldDB" id="A0A395JGV7"/>
<evidence type="ECO:0000313" key="7">
    <source>
        <dbReference type="Proteomes" id="UP000253083"/>
    </source>
</evidence>
<dbReference type="EMBL" id="QNRT01000005">
    <property type="protein sequence ID" value="RBP48675.1"/>
    <property type="molecule type" value="Genomic_DNA"/>
</dbReference>
<dbReference type="Gene3D" id="2.60.20.10">
    <property type="entry name" value="Crystallins"/>
    <property type="match status" value="1"/>
</dbReference>
<proteinExistence type="inferred from homology"/>
<dbReference type="RefSeq" id="WP_113955279.1">
    <property type="nucleotide sequence ID" value="NZ_QNRT01000005.1"/>
</dbReference>
<evidence type="ECO:0000259" key="5">
    <source>
        <dbReference type="PROSITE" id="PS50915"/>
    </source>
</evidence>
<dbReference type="InterPro" id="IPR011024">
    <property type="entry name" value="G_crystallin-like"/>
</dbReference>
<feature type="domain" description="Beta/gamma crystallin 'Greek key'" evidence="5">
    <location>
        <begin position="80"/>
        <end position="119"/>
    </location>
</feature>
<gene>
    <name evidence="6" type="ORF">DFR28_10513</name>
</gene>
<dbReference type="SUPFAM" id="SSF49695">
    <property type="entry name" value="gamma-Crystallin-like"/>
    <property type="match status" value="1"/>
</dbReference>
<comment type="similarity">
    <text evidence="1">Belongs to the beta/gamma-crystallin family.</text>
</comment>
<dbReference type="OrthoDB" id="5816897at2"/>
<keyword evidence="4" id="KW-0732">Signal</keyword>
<sequence>MKNLWNNSLIGLGIAFALLGLSTTATAQSNYGAQNAFVTVYEDCNFNGTARNVPIGEYRSLKTIRFANDRMSSIKVPPGLTVVIYEDDNYGGAYATIDRDITCFDRQWDNTVSSLRVLADNNNNRGDRNDRRRDNQQRNNQPRNDTVTTSNEPSRRIQSECFTFKAYTNGGNGSLRFHGKGDLYRFDRKAASSRICHNGSLTMEIGKTERATNVIVELDGKRYRFASNEQQDELKNSWYRKYVRLSVGR</sequence>
<feature type="signal peptide" evidence="4">
    <location>
        <begin position="1"/>
        <end position="27"/>
    </location>
</feature>
<keyword evidence="7" id="KW-1185">Reference proteome</keyword>
<accession>A0A395JGV7</accession>
<dbReference type="InParanoid" id="A0A395JGV7"/>
<comment type="caution">
    <text evidence="6">The sequence shown here is derived from an EMBL/GenBank/DDBJ whole genome shotgun (WGS) entry which is preliminary data.</text>
</comment>
<feature type="compositionally biased region" description="Basic and acidic residues" evidence="3">
    <location>
        <begin position="125"/>
        <end position="136"/>
    </location>
</feature>
<name>A0A395JGV7_9GAMM</name>
<evidence type="ECO:0000256" key="2">
    <source>
        <dbReference type="ARBA" id="ARBA00022737"/>
    </source>
</evidence>
<protein>
    <submittedName>
        <fullName evidence="6">Beta/gamma crystallin</fullName>
    </submittedName>
</protein>
<evidence type="ECO:0000256" key="1">
    <source>
        <dbReference type="ARBA" id="ARBA00009646"/>
    </source>
</evidence>
<evidence type="ECO:0000313" key="6">
    <source>
        <dbReference type="EMBL" id="RBP48675.1"/>
    </source>
</evidence>
<dbReference type="SMART" id="SM00247">
    <property type="entry name" value="XTALbg"/>
    <property type="match status" value="1"/>
</dbReference>
<keyword evidence="2" id="KW-0677">Repeat</keyword>
<feature type="chain" id="PRO_5017316598" evidence="4">
    <location>
        <begin position="28"/>
        <end position="249"/>
    </location>
</feature>
<reference evidence="6 7" key="1">
    <citation type="submission" date="2018-06" db="EMBL/GenBank/DDBJ databases">
        <title>Genomic Encyclopedia of Type Strains, Phase IV (KMG-IV): sequencing the most valuable type-strain genomes for metagenomic binning, comparative biology and taxonomic classification.</title>
        <authorList>
            <person name="Goeker M."/>
        </authorList>
    </citation>
    <scope>NUCLEOTIDE SEQUENCE [LARGE SCALE GENOMIC DNA]</scope>
    <source>
        <strain evidence="6 7">DSM 24032</strain>
    </source>
</reference>